<dbReference type="Gene3D" id="2.40.160.10">
    <property type="entry name" value="Porin"/>
    <property type="match status" value="1"/>
</dbReference>
<feature type="compositionally biased region" description="Low complexity" evidence="1">
    <location>
        <begin position="56"/>
        <end position="68"/>
    </location>
</feature>
<feature type="signal peptide" evidence="2">
    <location>
        <begin position="1"/>
        <end position="21"/>
    </location>
</feature>
<dbReference type="OrthoDB" id="9788733at2"/>
<evidence type="ECO:0000256" key="2">
    <source>
        <dbReference type="SAM" id="SignalP"/>
    </source>
</evidence>
<comment type="caution">
    <text evidence="3">The sequence shown here is derived from an EMBL/GenBank/DDBJ whole genome shotgun (WGS) entry which is preliminary data.</text>
</comment>
<keyword evidence="2" id="KW-0732">Signal</keyword>
<gene>
    <name evidence="3" type="ORF">DZC73_00325</name>
</gene>
<dbReference type="Proteomes" id="UP000267464">
    <property type="component" value="Unassembled WGS sequence"/>
</dbReference>
<dbReference type="AlphaFoldDB" id="A0A3N7J3W5"/>
<evidence type="ECO:0000313" key="3">
    <source>
        <dbReference type="EMBL" id="RQP25562.1"/>
    </source>
</evidence>
<keyword evidence="4" id="KW-1185">Reference proteome</keyword>
<dbReference type="EMBL" id="QUSW01000001">
    <property type="protein sequence ID" value="RQP25562.1"/>
    <property type="molecule type" value="Genomic_DNA"/>
</dbReference>
<protein>
    <recommendedName>
        <fullName evidence="5">Porin</fullName>
    </recommendedName>
</protein>
<reference evidence="3 4" key="2">
    <citation type="submission" date="2018-12" db="EMBL/GenBank/DDBJ databases">
        <title>Rhizobacter gummiphilus sp. nov., a rubber-degrading bacterium isolated from the soil of a botanical garden in Japan.</title>
        <authorList>
            <person name="Shunsuke S.S."/>
        </authorList>
    </citation>
    <scope>NUCLEOTIDE SEQUENCE [LARGE SCALE GENOMIC DNA]</scope>
    <source>
        <strain evidence="3 4">S-16</strain>
    </source>
</reference>
<dbReference type="RefSeq" id="WP_124538215.1">
    <property type="nucleotide sequence ID" value="NZ_QUSW01000001.1"/>
</dbReference>
<feature type="chain" id="PRO_5017941024" description="Porin" evidence="2">
    <location>
        <begin position="22"/>
        <end position="459"/>
    </location>
</feature>
<reference evidence="3 4" key="1">
    <citation type="submission" date="2018-08" db="EMBL/GenBank/DDBJ databases">
        <authorList>
            <person name="Khan S.A."/>
            <person name="Jeon C.O."/>
            <person name="Chun B.H."/>
            <person name="Jeong S.E."/>
        </authorList>
    </citation>
    <scope>NUCLEOTIDE SEQUENCE [LARGE SCALE GENOMIC DNA]</scope>
    <source>
        <strain evidence="3 4">S-16</strain>
    </source>
</reference>
<dbReference type="InterPro" id="IPR023614">
    <property type="entry name" value="Porin_dom_sf"/>
</dbReference>
<sequence>MHRLLPASIALALAAPMGAMADTTSDIAALKQEIADMRAAYEARLKQMEERLKAAEASSAAPATAQAAPPAPPVAAAPAPAANTAASGNSNSFNPAMSLILSGTYARTSKDPSSYFINGFKLPEGAEVGPGTRGFSLAETELGISANIDPWLRGSANISLHPDDSVSVEEAFVQTTSLGNGLGIKAGRFFSSIGYLNSQHAHTWDFVDNPLAYQAMLGTQYGDDGVQFTWLAPTDQFIELGLELGRGRSFPGSDASRNGAGMTAVTAHTGGDIGDSHNWRAGVSYLRAKASDQTLVDPLAVSPGVFNGNTSVIVADAVWKWAPNGNATRTNFKLQGEYIRSRRDGVITYDSGGPMDSVYRVAQSGWYLQGVYQFMPRWRAGLRTERLNSGVPTFDTNMSPLMFEARHPRKTTLMLDYSPSEFSRVRLQFARDRSRVFEGDNQLFLQYQMSLGAHGAHSY</sequence>
<feature type="region of interest" description="Disordered" evidence="1">
    <location>
        <begin position="56"/>
        <end position="88"/>
    </location>
</feature>
<name>A0A3N7J3W5_9BURK</name>
<feature type="compositionally biased region" description="Low complexity" evidence="1">
    <location>
        <begin position="76"/>
        <end position="86"/>
    </location>
</feature>
<dbReference type="SUPFAM" id="SSF56935">
    <property type="entry name" value="Porins"/>
    <property type="match status" value="1"/>
</dbReference>
<evidence type="ECO:0000313" key="4">
    <source>
        <dbReference type="Proteomes" id="UP000267464"/>
    </source>
</evidence>
<organism evidence="3 4">
    <name type="scientific">Piscinibacter terrae</name>
    <dbReference type="NCBI Taxonomy" id="2496871"/>
    <lineage>
        <taxon>Bacteria</taxon>
        <taxon>Pseudomonadati</taxon>
        <taxon>Pseudomonadota</taxon>
        <taxon>Betaproteobacteria</taxon>
        <taxon>Burkholderiales</taxon>
        <taxon>Sphaerotilaceae</taxon>
        <taxon>Piscinibacter</taxon>
    </lineage>
</organism>
<proteinExistence type="predicted"/>
<evidence type="ECO:0000256" key="1">
    <source>
        <dbReference type="SAM" id="MobiDB-lite"/>
    </source>
</evidence>
<accession>A0A3N7J3W5</accession>
<evidence type="ECO:0008006" key="5">
    <source>
        <dbReference type="Google" id="ProtNLM"/>
    </source>
</evidence>